<dbReference type="PROSITE" id="PS50142">
    <property type="entry name" value="RNASE_3_2"/>
    <property type="match status" value="2"/>
</dbReference>
<comment type="cofactor">
    <cofactor evidence="2">
        <name>Mg(2+)</name>
        <dbReference type="ChEBI" id="CHEBI:18420"/>
    </cofactor>
</comment>
<dbReference type="InterPro" id="IPR014001">
    <property type="entry name" value="Helicase_ATP-bd"/>
</dbReference>
<feature type="domain" description="RNase III" evidence="19">
    <location>
        <begin position="1165"/>
        <end position="1312"/>
    </location>
</feature>
<feature type="domain" description="Dicer dsRNA-binding fold" evidence="23">
    <location>
        <begin position="559"/>
        <end position="645"/>
    </location>
</feature>
<reference evidence="25" key="2">
    <citation type="submission" date="2025-08" db="UniProtKB">
        <authorList>
            <consortium name="RefSeq"/>
        </authorList>
    </citation>
    <scope>IDENTIFICATION</scope>
    <source>
        <tissue evidence="25">Leaf</tissue>
    </source>
</reference>
<dbReference type="RefSeq" id="XP_021857417.1">
    <property type="nucleotide sequence ID" value="XM_022001725.2"/>
</dbReference>
<keyword evidence="7" id="KW-0547">Nucleotide-binding</keyword>
<dbReference type="Gene3D" id="1.10.1520.10">
    <property type="entry name" value="Ribonuclease III domain"/>
    <property type="match status" value="2"/>
</dbReference>
<evidence type="ECO:0000256" key="4">
    <source>
        <dbReference type="ARBA" id="ARBA00022722"/>
    </source>
</evidence>
<evidence type="ECO:0000256" key="1">
    <source>
        <dbReference type="ARBA" id="ARBA00001936"/>
    </source>
</evidence>
<feature type="domain" description="Helicase ATP-binding" evidence="21">
    <location>
        <begin position="29"/>
        <end position="207"/>
    </location>
</feature>
<evidence type="ECO:0000256" key="11">
    <source>
        <dbReference type="ARBA" id="ARBA00022840"/>
    </source>
</evidence>
<evidence type="ECO:0000256" key="7">
    <source>
        <dbReference type="ARBA" id="ARBA00022741"/>
    </source>
</evidence>
<dbReference type="GO" id="GO:0005737">
    <property type="term" value="C:cytoplasm"/>
    <property type="evidence" value="ECO:0000318"/>
    <property type="project" value="GO_Central"/>
</dbReference>
<dbReference type="PROSITE" id="PS51192">
    <property type="entry name" value="HELICASE_ATP_BIND_1"/>
    <property type="match status" value="1"/>
</dbReference>
<keyword evidence="9" id="KW-0378">Hydrolase</keyword>
<keyword evidence="8" id="KW-0255">Endonuclease</keyword>
<dbReference type="CDD" id="cd00593">
    <property type="entry name" value="RIBOc"/>
    <property type="match status" value="2"/>
</dbReference>
<keyword evidence="14" id="KW-0943">RNA-mediated gene silencing</keyword>
<comment type="cofactor">
    <cofactor evidence="1">
        <name>Mn(2+)</name>
        <dbReference type="ChEBI" id="CHEBI:29035"/>
    </cofactor>
</comment>
<keyword evidence="15" id="KW-0464">Manganese</keyword>
<evidence type="ECO:0000256" key="18">
    <source>
        <dbReference type="PROSITE-ProRule" id="PRU00657"/>
    </source>
</evidence>
<evidence type="ECO:0000256" key="2">
    <source>
        <dbReference type="ARBA" id="ARBA00001946"/>
    </source>
</evidence>
<dbReference type="InterPro" id="IPR001650">
    <property type="entry name" value="Helicase_C-like"/>
</dbReference>
<keyword evidence="5" id="KW-0479">Metal-binding</keyword>
<keyword evidence="24" id="KW-1185">Reference proteome</keyword>
<dbReference type="Gene3D" id="3.30.160.380">
    <property type="entry name" value="Dicer dimerisation domain"/>
    <property type="match status" value="1"/>
</dbReference>
<evidence type="ECO:0000259" key="22">
    <source>
        <dbReference type="PROSITE" id="PS51194"/>
    </source>
</evidence>
<dbReference type="InterPro" id="IPR036085">
    <property type="entry name" value="PAZ_dom_sf"/>
</dbReference>
<dbReference type="InterPro" id="IPR000999">
    <property type="entry name" value="RNase_III_dom"/>
</dbReference>
<sequence length="1410" mass="159068">MEPVNMEICEEQNNSSAELPFARSYQLEALEKAKKQNTIVFLETGSGKTLIAVMLLRSFAHSLHRPAQSNIAVFLVPTVVLVTQQAEVIKMHTELKVGKYWGDMGVDFWDAATWQKELDEHEVLVMTPKILLDALSHTYIKLDKIKVLIFDECHNARGNHPYARIMKDFYHRQMHTNDVPRIFGMTASPIKAKVKGTSDSYGYWKDIQALENLMHSKVYTCVSEAILAEYIPFPSAKAQLYTEDAPNALQMGLINSLDMLRAKHVSVVRNLDVEESAERSICSKLKKLSKTFQFCLNELGLWAALKVAEIMSSEETDIFSWGELDVRGETTIKAFNSDVLKELSTHKPPGCNWSTSSMKAILDARIISSKVFCLVESLRRYRSLKDLRCIIFVERVVTAMVLETILDQLLSQTSGWRARYIAGNQSALKSQSRKEQNKIVEEFRQGAVHILVATSILEEGLDVQSCNLVVRFDPSANICSFIQSRGRARMQNSDFLLMVKKGDDSQLLRMNNYLSSGDVMRKESLSHATVPCQPVEFSEFDEIFYRVPSTGAVVTLSSSVSLIYFYCSRLPSDGYFKPSPRCTIDEVSETCTLQFPNSCPVQSVSVKGDKKMLKHLACLEACKKLHEKGALTDSLVPDIVVEERLMKGIEREIYDENQAKYTPPELVGDGPRYASDTYHSYLMELKQDFYSDIPVHDVILVFKTELASDVGNMHFDMAVDWGNMSVDIKYAGKINLSDEQVLLCSQYQAAVLRVLRDHNFDKLVESLKGLFEREKNDSMPVSHHDYLILPRHWLHRSSLVSDLERITSASFLRDVVQGSFPNCNKRKCPQPKKKDEVYTKNGFLHRSVLENCLVCTPHNGYIYSISGFLDGMDGNSLLSLSNGEVKTYKSYYKIRHGVDLKFESQALLCGRQVFRLRNYLHRCKQKKEKESSGASVELPPELCLVIMSPISVATLYTFSFIPSIMHRVESLLLSANLIAIITEHCTQNVFIPATKVLEAITTKRCQEKFHLESLETLGDSFLKYAVCQQLFKTHQHNHEGLLSIKKDRIISNVALCRLGCQRKIPGFIRYDSFDPKNWIIPGDPGDSRLDKELISSTHKVYNGGVRKIKSKRVADVVEALIGAFLSSAGEIPALRFMNWLGIEVEFSCILYQRNIPVNPRLLVNITRIESILNYSFKDPSLVVEALTHGSYMLPEIPRCYQRLEFLGDAVLDHLITLYLYSKDPEMSPGLLTDLRSASVNNECYALSAIRAGLHKHILHASQILYKQMGAAVASFQNSSLESTFGWESETNYPKVLADIIESLAGAIFVDSGFDKQVVFNSIRPLLEPLVTPETLKLNPVRELNHLCQTHHLTISKNRTSENGVASITLEVVEANGVVHKHTCTASDRKMAKKIASKAILKSLKESSGKL</sequence>
<feature type="domain" description="PAZ" evidence="20">
    <location>
        <begin position="839"/>
        <end position="947"/>
    </location>
</feature>
<dbReference type="FunFam" id="3.40.50.300:FF:000705">
    <property type="entry name" value="Endoribonuclease dicer-like protein"/>
    <property type="match status" value="1"/>
</dbReference>
<evidence type="ECO:0000256" key="16">
    <source>
        <dbReference type="ARBA" id="ARBA00023242"/>
    </source>
</evidence>
<evidence type="ECO:0000256" key="5">
    <source>
        <dbReference type="ARBA" id="ARBA00022723"/>
    </source>
</evidence>
<dbReference type="SMART" id="SM00535">
    <property type="entry name" value="RIBOc"/>
    <property type="match status" value="2"/>
</dbReference>
<evidence type="ECO:0000256" key="8">
    <source>
        <dbReference type="ARBA" id="ARBA00022759"/>
    </source>
</evidence>
<dbReference type="SUPFAM" id="SSF54768">
    <property type="entry name" value="dsRNA-binding domain-like"/>
    <property type="match status" value="1"/>
</dbReference>
<keyword evidence="11" id="KW-0067">ATP-binding</keyword>
<evidence type="ECO:0000256" key="17">
    <source>
        <dbReference type="ARBA" id="ARBA00035116"/>
    </source>
</evidence>
<dbReference type="PROSITE" id="PS00517">
    <property type="entry name" value="RNASE_3_1"/>
    <property type="match status" value="1"/>
</dbReference>
<dbReference type="FunFam" id="3.40.50.300:FF:000420">
    <property type="entry name" value="Endoribonuclease dicer-like 1"/>
    <property type="match status" value="1"/>
</dbReference>
<evidence type="ECO:0000259" key="23">
    <source>
        <dbReference type="PROSITE" id="PS51327"/>
    </source>
</evidence>
<dbReference type="SUPFAM" id="SSF101690">
    <property type="entry name" value="PAZ domain"/>
    <property type="match status" value="1"/>
</dbReference>
<dbReference type="Pfam" id="PF00271">
    <property type="entry name" value="Helicase_C"/>
    <property type="match status" value="1"/>
</dbReference>
<dbReference type="Proteomes" id="UP000813463">
    <property type="component" value="Chromosome 4"/>
</dbReference>
<dbReference type="Pfam" id="PF00636">
    <property type="entry name" value="Ribonuclease_3"/>
    <property type="match status" value="2"/>
</dbReference>
<comment type="subcellular location">
    <subcellularLocation>
        <location evidence="3">Nucleus</location>
    </subcellularLocation>
</comment>
<dbReference type="GO" id="GO:0005524">
    <property type="term" value="F:ATP binding"/>
    <property type="evidence" value="ECO:0007669"/>
    <property type="project" value="UniProtKB-KW"/>
</dbReference>
<dbReference type="SMART" id="SM00490">
    <property type="entry name" value="HELICc"/>
    <property type="match status" value="1"/>
</dbReference>
<evidence type="ECO:0000256" key="15">
    <source>
        <dbReference type="ARBA" id="ARBA00023211"/>
    </source>
</evidence>
<evidence type="ECO:0000256" key="12">
    <source>
        <dbReference type="ARBA" id="ARBA00022842"/>
    </source>
</evidence>
<keyword evidence="4" id="KW-0540">Nuclease</keyword>
<dbReference type="FunFam" id="1.10.1520.10:FF:000004">
    <property type="entry name" value="Endoribonuclease dicer-like 1"/>
    <property type="match status" value="1"/>
</dbReference>
<dbReference type="PROSITE" id="PS51327">
    <property type="entry name" value="DICER_DSRBF"/>
    <property type="match status" value="1"/>
</dbReference>
<evidence type="ECO:0000313" key="24">
    <source>
        <dbReference type="Proteomes" id="UP000813463"/>
    </source>
</evidence>
<keyword evidence="12" id="KW-0460">Magnesium</keyword>
<evidence type="ECO:0000256" key="3">
    <source>
        <dbReference type="ARBA" id="ARBA00004123"/>
    </source>
</evidence>
<evidence type="ECO:0000256" key="13">
    <source>
        <dbReference type="ARBA" id="ARBA00022884"/>
    </source>
</evidence>
<evidence type="ECO:0000256" key="14">
    <source>
        <dbReference type="ARBA" id="ARBA00023158"/>
    </source>
</evidence>
<dbReference type="InterPro" id="IPR036389">
    <property type="entry name" value="RNase_III_sf"/>
</dbReference>
<dbReference type="PANTHER" id="PTHR14950:SF70">
    <property type="entry name" value="ENDORIBONUCLEASE DICER HOMOLOG 2"/>
    <property type="match status" value="1"/>
</dbReference>
<protein>
    <submittedName>
        <fullName evidence="25">Endoribonuclease Dicer homolog 2</fullName>
    </submittedName>
</protein>
<dbReference type="InterPro" id="IPR011545">
    <property type="entry name" value="DEAD/DEAH_box_helicase_dom"/>
</dbReference>
<dbReference type="OrthoDB" id="6513042at2759"/>
<organism evidence="24 25">
    <name type="scientific">Spinacia oleracea</name>
    <name type="common">Spinach</name>
    <dbReference type="NCBI Taxonomy" id="3562"/>
    <lineage>
        <taxon>Eukaryota</taxon>
        <taxon>Viridiplantae</taxon>
        <taxon>Streptophyta</taxon>
        <taxon>Embryophyta</taxon>
        <taxon>Tracheophyta</taxon>
        <taxon>Spermatophyta</taxon>
        <taxon>Magnoliopsida</taxon>
        <taxon>eudicotyledons</taxon>
        <taxon>Gunneridae</taxon>
        <taxon>Pentapetalae</taxon>
        <taxon>Caryophyllales</taxon>
        <taxon>Chenopodiaceae</taxon>
        <taxon>Chenopodioideae</taxon>
        <taxon>Anserineae</taxon>
        <taxon>Spinacia</taxon>
    </lineage>
</organism>
<dbReference type="SMART" id="SM00949">
    <property type="entry name" value="PAZ"/>
    <property type="match status" value="1"/>
</dbReference>
<dbReference type="KEGG" id="soe:110796645"/>
<evidence type="ECO:0000256" key="10">
    <source>
        <dbReference type="ARBA" id="ARBA00022806"/>
    </source>
</evidence>
<dbReference type="SUPFAM" id="SSF69065">
    <property type="entry name" value="RNase III domain-like"/>
    <property type="match status" value="2"/>
</dbReference>
<evidence type="ECO:0000256" key="6">
    <source>
        <dbReference type="ARBA" id="ARBA00022737"/>
    </source>
</evidence>
<evidence type="ECO:0000256" key="9">
    <source>
        <dbReference type="ARBA" id="ARBA00022801"/>
    </source>
</evidence>
<comment type="similarity">
    <text evidence="17 18">Belongs to the helicase family. Dicer subfamily.</text>
</comment>
<proteinExistence type="inferred from homology"/>
<dbReference type="Gene3D" id="2.170.260.10">
    <property type="entry name" value="paz domain"/>
    <property type="match status" value="1"/>
</dbReference>
<dbReference type="InterPro" id="IPR038248">
    <property type="entry name" value="Dicer_dimer_sf"/>
</dbReference>
<dbReference type="GO" id="GO:0010267">
    <property type="term" value="P:ta-siRNA processing"/>
    <property type="evidence" value="ECO:0007669"/>
    <property type="project" value="UniProtKB-ARBA"/>
</dbReference>
<dbReference type="GO" id="GO:0003723">
    <property type="term" value="F:RNA binding"/>
    <property type="evidence" value="ECO:0000318"/>
    <property type="project" value="GO_Central"/>
</dbReference>
<dbReference type="CDD" id="cd18034">
    <property type="entry name" value="DEXHc_dicer"/>
    <property type="match status" value="1"/>
</dbReference>
<dbReference type="Gene3D" id="3.40.50.300">
    <property type="entry name" value="P-loop containing nucleotide triphosphate hydrolases"/>
    <property type="match status" value="2"/>
</dbReference>
<evidence type="ECO:0000259" key="21">
    <source>
        <dbReference type="PROSITE" id="PS51192"/>
    </source>
</evidence>
<evidence type="ECO:0000259" key="19">
    <source>
        <dbReference type="PROSITE" id="PS50142"/>
    </source>
</evidence>
<dbReference type="Pfam" id="PF00270">
    <property type="entry name" value="DEAD"/>
    <property type="match status" value="1"/>
</dbReference>
<dbReference type="GO" id="GO:0030422">
    <property type="term" value="P:siRNA processing"/>
    <property type="evidence" value="ECO:0000318"/>
    <property type="project" value="GO_Central"/>
</dbReference>
<keyword evidence="16" id="KW-0539">Nucleus</keyword>
<dbReference type="SMART" id="SM00487">
    <property type="entry name" value="DEXDc"/>
    <property type="match status" value="1"/>
</dbReference>
<keyword evidence="13 18" id="KW-0694">RNA-binding</keyword>
<dbReference type="Pfam" id="PF02170">
    <property type="entry name" value="PAZ"/>
    <property type="match status" value="1"/>
</dbReference>
<evidence type="ECO:0000313" key="25">
    <source>
        <dbReference type="RefSeq" id="XP_021857417.1"/>
    </source>
</evidence>
<feature type="domain" description="RNase III" evidence="19">
    <location>
        <begin position="998"/>
        <end position="1129"/>
    </location>
</feature>
<evidence type="ECO:0000259" key="20">
    <source>
        <dbReference type="PROSITE" id="PS50821"/>
    </source>
</evidence>
<gene>
    <name evidence="25" type="primary">LOC110796645</name>
</gene>
<dbReference type="FunFam" id="3.30.160.380:FF:000001">
    <property type="entry name" value="Endoribonuclease dicer-like 1"/>
    <property type="match status" value="1"/>
</dbReference>
<reference evidence="24" key="1">
    <citation type="journal article" date="2021" name="Nat. Commun.">
        <title>Genomic analyses provide insights into spinach domestication and the genetic basis of agronomic traits.</title>
        <authorList>
            <person name="Cai X."/>
            <person name="Sun X."/>
            <person name="Xu C."/>
            <person name="Sun H."/>
            <person name="Wang X."/>
            <person name="Ge C."/>
            <person name="Zhang Z."/>
            <person name="Wang Q."/>
            <person name="Fei Z."/>
            <person name="Jiao C."/>
            <person name="Wang Q."/>
        </authorList>
    </citation>
    <scope>NUCLEOTIDE SEQUENCE [LARGE SCALE GENOMIC DNA]</scope>
    <source>
        <strain evidence="24">cv. Varoflay</strain>
    </source>
</reference>
<name>A0A9R0IYG9_SPIOL</name>
<dbReference type="GO" id="GO:0046872">
    <property type="term" value="F:metal ion binding"/>
    <property type="evidence" value="ECO:0007669"/>
    <property type="project" value="UniProtKB-KW"/>
</dbReference>
<dbReference type="GeneID" id="110796645"/>
<dbReference type="Gene3D" id="3.30.160.20">
    <property type="match status" value="1"/>
</dbReference>
<accession>A0A9R0IYG9</accession>
<dbReference type="InterPro" id="IPR005034">
    <property type="entry name" value="Dicer_dimerisation"/>
</dbReference>
<dbReference type="PANTHER" id="PTHR14950">
    <property type="entry name" value="DICER-RELATED"/>
    <property type="match status" value="1"/>
</dbReference>
<dbReference type="InterPro" id="IPR003100">
    <property type="entry name" value="PAZ_dom"/>
</dbReference>
<dbReference type="GO" id="GO:0005634">
    <property type="term" value="C:nucleus"/>
    <property type="evidence" value="ECO:0000318"/>
    <property type="project" value="GO_Central"/>
</dbReference>
<dbReference type="SUPFAM" id="SSF52540">
    <property type="entry name" value="P-loop containing nucleoside triphosphate hydrolases"/>
    <property type="match status" value="1"/>
</dbReference>
<keyword evidence="10" id="KW-0347">Helicase</keyword>
<feature type="domain" description="Helicase C-terminal" evidence="22">
    <location>
        <begin position="379"/>
        <end position="538"/>
    </location>
</feature>
<keyword evidence="6" id="KW-0677">Repeat</keyword>
<dbReference type="InterPro" id="IPR027417">
    <property type="entry name" value="P-loop_NTPase"/>
</dbReference>
<dbReference type="GO" id="GO:0004386">
    <property type="term" value="F:helicase activity"/>
    <property type="evidence" value="ECO:0007669"/>
    <property type="project" value="UniProtKB-KW"/>
</dbReference>
<dbReference type="GO" id="GO:0004525">
    <property type="term" value="F:ribonuclease III activity"/>
    <property type="evidence" value="ECO:0000318"/>
    <property type="project" value="GO_Central"/>
</dbReference>
<dbReference type="PROSITE" id="PS50821">
    <property type="entry name" value="PAZ"/>
    <property type="match status" value="1"/>
</dbReference>
<dbReference type="PROSITE" id="PS51194">
    <property type="entry name" value="HELICASE_CTER"/>
    <property type="match status" value="1"/>
</dbReference>
<dbReference type="Pfam" id="PF03368">
    <property type="entry name" value="Dicer_dimer"/>
    <property type="match status" value="1"/>
</dbReference>